<dbReference type="InterPro" id="IPR016135">
    <property type="entry name" value="UBQ-conjugating_enzyme/RWD"/>
</dbReference>
<accession>A0A5B6UTG5</accession>
<protein>
    <submittedName>
        <fullName evidence="1">SUMO-conjugating enzyme SCE1-like isoform X2</fullName>
    </submittedName>
</protein>
<dbReference type="SUPFAM" id="SSF54495">
    <property type="entry name" value="UBC-like"/>
    <property type="match status" value="1"/>
</dbReference>
<sequence>MINDQEFVAKPESLFLTSITVKQILVGIQDLLDAPNTADPAQAEGYNILIHLIIYTFTFFCTDADEYKRRVRLQAKQYPPLVLLYGLKTKCPMMYLCKRQLKVSSGLLM</sequence>
<keyword evidence="2" id="KW-1185">Reference proteome</keyword>
<dbReference type="Gene3D" id="3.10.110.10">
    <property type="entry name" value="Ubiquitin Conjugating Enzyme"/>
    <property type="match status" value="1"/>
</dbReference>
<gene>
    <name evidence="1" type="ORF">EPI10_027943</name>
</gene>
<reference evidence="1" key="1">
    <citation type="submission" date="2019-08" db="EMBL/GenBank/DDBJ databases">
        <authorList>
            <person name="Liu F."/>
        </authorList>
    </citation>
    <scope>NUCLEOTIDE SEQUENCE [LARGE SCALE GENOMIC DNA]</scope>
    <source>
        <strain evidence="1">PA1801</strain>
        <tissue evidence="1">Leaf</tissue>
    </source>
</reference>
<proteinExistence type="predicted"/>
<comment type="caution">
    <text evidence="1">The sequence shown here is derived from an EMBL/GenBank/DDBJ whole genome shotgun (WGS) entry which is preliminary data.</text>
</comment>
<evidence type="ECO:0000313" key="1">
    <source>
        <dbReference type="EMBL" id="KAA3461370.1"/>
    </source>
</evidence>
<name>A0A5B6UTG5_9ROSI</name>
<dbReference type="OrthoDB" id="6600758at2759"/>
<dbReference type="AlphaFoldDB" id="A0A5B6UTG5"/>
<dbReference type="EMBL" id="SMMG02000009">
    <property type="protein sequence ID" value="KAA3461370.1"/>
    <property type="molecule type" value="Genomic_DNA"/>
</dbReference>
<dbReference type="Proteomes" id="UP000325315">
    <property type="component" value="Unassembled WGS sequence"/>
</dbReference>
<organism evidence="1 2">
    <name type="scientific">Gossypium australe</name>
    <dbReference type="NCBI Taxonomy" id="47621"/>
    <lineage>
        <taxon>Eukaryota</taxon>
        <taxon>Viridiplantae</taxon>
        <taxon>Streptophyta</taxon>
        <taxon>Embryophyta</taxon>
        <taxon>Tracheophyta</taxon>
        <taxon>Spermatophyta</taxon>
        <taxon>Magnoliopsida</taxon>
        <taxon>eudicotyledons</taxon>
        <taxon>Gunneridae</taxon>
        <taxon>Pentapetalae</taxon>
        <taxon>rosids</taxon>
        <taxon>malvids</taxon>
        <taxon>Malvales</taxon>
        <taxon>Malvaceae</taxon>
        <taxon>Malvoideae</taxon>
        <taxon>Gossypium</taxon>
    </lineage>
</organism>
<evidence type="ECO:0000313" key="2">
    <source>
        <dbReference type="Proteomes" id="UP000325315"/>
    </source>
</evidence>